<dbReference type="EMBL" id="JAAEDI010000011">
    <property type="protein sequence ID" value="MBR0650377.1"/>
    <property type="molecule type" value="Genomic_DNA"/>
</dbReference>
<evidence type="ECO:0000313" key="1">
    <source>
        <dbReference type="EMBL" id="MBR0650377.1"/>
    </source>
</evidence>
<sequence length="120" mass="12828">MANRAGKITLKTDGMVLDAKGSFTYNIGEEKRTAIVGADRVHGYYTQPQVPFIEGIITDDAALDLGALLRGKDLTATLDLANGKTIVLRQAWYAGEGNVTTEQGEISARWEGLSATEIAA</sequence>
<dbReference type="RefSeq" id="WP_211869020.1">
    <property type="nucleotide sequence ID" value="NZ_JAAEDI010000011.1"/>
</dbReference>
<keyword evidence="2" id="KW-1185">Reference proteome</keyword>
<proteinExistence type="predicted"/>
<dbReference type="Pfam" id="PF10618">
    <property type="entry name" value="Tail_tube"/>
    <property type="match status" value="1"/>
</dbReference>
<organism evidence="1 2">
    <name type="scientific">Neoroseomonas terrae</name>
    <dbReference type="NCBI Taxonomy" id="424799"/>
    <lineage>
        <taxon>Bacteria</taxon>
        <taxon>Pseudomonadati</taxon>
        <taxon>Pseudomonadota</taxon>
        <taxon>Alphaproteobacteria</taxon>
        <taxon>Acetobacterales</taxon>
        <taxon>Acetobacteraceae</taxon>
        <taxon>Neoroseomonas</taxon>
    </lineage>
</organism>
<reference evidence="2" key="1">
    <citation type="journal article" date="2021" name="Syst. Appl. Microbiol.">
        <title>Roseomonas hellenica sp. nov., isolated from roots of wild-growing Alkanna tinctoria.</title>
        <authorList>
            <person name="Rat A."/>
            <person name="Naranjo H.D."/>
            <person name="Lebbe L."/>
            <person name="Cnockaert M."/>
            <person name="Krigas N."/>
            <person name="Grigoriadou K."/>
            <person name="Maloupa E."/>
            <person name="Willems A."/>
        </authorList>
    </citation>
    <scope>NUCLEOTIDE SEQUENCE [LARGE SCALE GENOMIC DNA]</scope>
    <source>
        <strain evidence="2">LMG 31159</strain>
    </source>
</reference>
<evidence type="ECO:0000313" key="2">
    <source>
        <dbReference type="Proteomes" id="UP000698752"/>
    </source>
</evidence>
<comment type="caution">
    <text evidence="1">The sequence shown here is derived from an EMBL/GenBank/DDBJ whole genome shotgun (WGS) entry which is preliminary data.</text>
</comment>
<dbReference type="Proteomes" id="UP000698752">
    <property type="component" value="Unassembled WGS sequence"/>
</dbReference>
<name>A0ABS5EH79_9PROT</name>
<gene>
    <name evidence="1" type="ORF">GXW78_11940</name>
</gene>
<dbReference type="InterPro" id="IPR019596">
    <property type="entry name" value="Phage_Mu_GpM_tail_tub"/>
</dbReference>
<accession>A0ABS5EH79</accession>
<protein>
    <submittedName>
        <fullName evidence="1">Phage tail protein</fullName>
    </submittedName>
</protein>